<protein>
    <submittedName>
        <fullName evidence="4">Putative phospholipid-binding lipoprotein MlaA</fullName>
    </submittedName>
</protein>
<keyword evidence="5" id="KW-1185">Reference proteome</keyword>
<dbReference type="GO" id="GO:0120010">
    <property type="term" value="P:intermembrane phospholipid transfer"/>
    <property type="evidence" value="ECO:0007669"/>
    <property type="project" value="TreeGrafter"/>
</dbReference>
<dbReference type="Proteomes" id="UP000201838">
    <property type="component" value="Unassembled WGS sequence"/>
</dbReference>
<keyword evidence="4" id="KW-0449">Lipoprotein</keyword>
<dbReference type="PANTHER" id="PTHR30035:SF3">
    <property type="entry name" value="INTERMEMBRANE PHOSPHOLIPID TRANSPORT SYSTEM LIPOPROTEIN MLAA"/>
    <property type="match status" value="1"/>
</dbReference>
<dbReference type="PANTHER" id="PTHR30035">
    <property type="entry name" value="LIPOPROTEIN VACJ-RELATED"/>
    <property type="match status" value="1"/>
</dbReference>
<dbReference type="PROSITE" id="PS51257">
    <property type="entry name" value="PROKAR_LIPOPROTEIN"/>
    <property type="match status" value="1"/>
</dbReference>
<feature type="signal peptide" evidence="3">
    <location>
        <begin position="1"/>
        <end position="25"/>
    </location>
</feature>
<keyword evidence="2 3" id="KW-0732">Signal</keyword>
<sequence>MLPSRAFAKRTLLIGLGLSVLSACSIPEPGTDVHDPYESVNRATHRVNLELDRSALRPASQVYGTLVPGPVRRSVDNAAENLGMPSAVINKVLQGDIGDAIHNTARFAVNTTLGLLGLFDPATEMGLESRDTGFADTLANWGASEGAYVVLPLLGPSTERDAAGRFVDILTDPIGSVLGPKLGDKAEDNRLGFMAGTIINNRYDLTETIDGILYDSADSYAQTRLFYLDSRRFALGETSDDAAIDLYDDLYEGLFDE</sequence>
<organism evidence="4 5">
    <name type="scientific">Boseongicola aestuarii</name>
    <dbReference type="NCBI Taxonomy" id="1470561"/>
    <lineage>
        <taxon>Bacteria</taxon>
        <taxon>Pseudomonadati</taxon>
        <taxon>Pseudomonadota</taxon>
        <taxon>Alphaproteobacteria</taxon>
        <taxon>Rhodobacterales</taxon>
        <taxon>Paracoccaceae</taxon>
        <taxon>Boseongicola</taxon>
    </lineage>
</organism>
<dbReference type="PRINTS" id="PR01805">
    <property type="entry name" value="VACJLIPOPROT"/>
</dbReference>
<evidence type="ECO:0000256" key="2">
    <source>
        <dbReference type="ARBA" id="ARBA00022729"/>
    </source>
</evidence>
<dbReference type="RefSeq" id="WP_245813701.1">
    <property type="nucleotide sequence ID" value="NZ_FXXQ01000003.1"/>
</dbReference>
<evidence type="ECO:0000313" key="4">
    <source>
        <dbReference type="EMBL" id="SMX23312.1"/>
    </source>
</evidence>
<proteinExistence type="inferred from homology"/>
<accession>A0A238IZA1</accession>
<dbReference type="EMBL" id="FXXQ01000003">
    <property type="protein sequence ID" value="SMX23312.1"/>
    <property type="molecule type" value="Genomic_DNA"/>
</dbReference>
<dbReference type="AlphaFoldDB" id="A0A238IZA1"/>
<evidence type="ECO:0000256" key="1">
    <source>
        <dbReference type="ARBA" id="ARBA00010634"/>
    </source>
</evidence>
<dbReference type="Pfam" id="PF04333">
    <property type="entry name" value="MlaA"/>
    <property type="match status" value="1"/>
</dbReference>
<dbReference type="GO" id="GO:0016020">
    <property type="term" value="C:membrane"/>
    <property type="evidence" value="ECO:0007669"/>
    <property type="project" value="InterPro"/>
</dbReference>
<dbReference type="InterPro" id="IPR007428">
    <property type="entry name" value="MlaA"/>
</dbReference>
<evidence type="ECO:0000256" key="3">
    <source>
        <dbReference type="SAM" id="SignalP"/>
    </source>
</evidence>
<evidence type="ECO:0000313" key="5">
    <source>
        <dbReference type="Proteomes" id="UP000201838"/>
    </source>
</evidence>
<gene>
    <name evidence="4" type="primary">mlaA</name>
    <name evidence="4" type="ORF">BOA8489_01417</name>
</gene>
<comment type="similarity">
    <text evidence="1">Belongs to the MlaA family.</text>
</comment>
<feature type="chain" id="PRO_5012444042" evidence="3">
    <location>
        <begin position="26"/>
        <end position="257"/>
    </location>
</feature>
<reference evidence="4 5" key="1">
    <citation type="submission" date="2017-05" db="EMBL/GenBank/DDBJ databases">
        <authorList>
            <person name="Song R."/>
            <person name="Chenine A.L."/>
            <person name="Ruprecht R.M."/>
        </authorList>
    </citation>
    <scope>NUCLEOTIDE SEQUENCE [LARGE SCALE GENOMIC DNA]</scope>
    <source>
        <strain evidence="4 5">CECT 8489</strain>
    </source>
</reference>
<name>A0A238IZA1_9RHOB</name>